<dbReference type="GO" id="GO:0004072">
    <property type="term" value="F:aspartate kinase activity"/>
    <property type="evidence" value="ECO:0007669"/>
    <property type="project" value="TreeGrafter"/>
</dbReference>
<comment type="similarity">
    <text evidence="1">Belongs to the aspartokinase family.</text>
</comment>
<dbReference type="Pfam" id="PF00696">
    <property type="entry name" value="AA_kinase"/>
    <property type="match status" value="1"/>
</dbReference>
<name>A0A222VRH8_9PSEU</name>
<dbReference type="EC" id="2.7.2.4" evidence="2"/>
<dbReference type="EMBL" id="FMZE01000010">
    <property type="protein sequence ID" value="SDD59215.1"/>
    <property type="molecule type" value="Genomic_DNA"/>
</dbReference>
<evidence type="ECO:0000256" key="6">
    <source>
        <dbReference type="ARBA" id="ARBA00022840"/>
    </source>
</evidence>
<feature type="domain" description="Aspartate/glutamate/uridylate kinase" evidence="8">
    <location>
        <begin position="9"/>
        <end position="233"/>
    </location>
</feature>
<protein>
    <recommendedName>
        <fullName evidence="2">aspartate kinase</fullName>
        <ecNumber evidence="2">2.7.2.4</ecNumber>
    </recommendedName>
</protein>
<evidence type="ECO:0000313" key="9">
    <source>
        <dbReference type="EMBL" id="SDD59215.1"/>
    </source>
</evidence>
<dbReference type="GO" id="GO:0005829">
    <property type="term" value="C:cytosol"/>
    <property type="evidence" value="ECO:0007669"/>
    <property type="project" value="TreeGrafter"/>
</dbReference>
<evidence type="ECO:0000256" key="2">
    <source>
        <dbReference type="ARBA" id="ARBA00013059"/>
    </source>
</evidence>
<evidence type="ECO:0000256" key="1">
    <source>
        <dbReference type="ARBA" id="ARBA00010122"/>
    </source>
</evidence>
<dbReference type="KEGG" id="pmad:BAY61_17725"/>
<keyword evidence="10" id="KW-1185">Reference proteome</keyword>
<dbReference type="STRING" id="530584.SAMN05421630_110103"/>
<evidence type="ECO:0000313" key="10">
    <source>
        <dbReference type="Proteomes" id="UP000199494"/>
    </source>
</evidence>
<dbReference type="Gene3D" id="3.40.1160.10">
    <property type="entry name" value="Acetylglutamate kinase-like"/>
    <property type="match status" value="1"/>
</dbReference>
<dbReference type="RefSeq" id="WP_170140266.1">
    <property type="nucleotide sequence ID" value="NZ_CP016353.1"/>
</dbReference>
<keyword evidence="6" id="KW-0067">ATP-binding</keyword>
<dbReference type="InterPro" id="IPR036393">
    <property type="entry name" value="AceGlu_kinase-like_sf"/>
</dbReference>
<accession>A0A222VRH8</accession>
<keyword evidence="4" id="KW-0547">Nucleotide-binding</keyword>
<dbReference type="PANTHER" id="PTHR21499:SF3">
    <property type="entry name" value="ASPARTOKINASE"/>
    <property type="match status" value="1"/>
</dbReference>
<dbReference type="AlphaFoldDB" id="A0A222VRH8"/>
<keyword evidence="3" id="KW-0808">Transferase</keyword>
<dbReference type="SUPFAM" id="SSF53633">
    <property type="entry name" value="Carbamate kinase-like"/>
    <property type="match status" value="1"/>
</dbReference>
<sequence>MNPGSAVSVLKFGGSTFATPSRYREVAAMIRRRAAESGEGQVVVVSAMPGDTERLRQRVHAACAVPGQNALVSLLPMADTMSALLLAAALDAEGRVAEVLTGQATGFTTRGSPLWATLSGIDPAPLRDALRRGSCVVLPGGQAGDESGRPTWLGKNSSDLSAVAAAVATGAAHCEIFSDVDGVYSCDPRVVEESRLLGEVAYPLAQRLTRYGAKVLHPEAVRLAARHGLRIVCAANTPPYRRGSVIGGIDSAEEPGAVVLNRLSRAFTSPSVSSAEETAAQLAAEGINALAAHTRKGPVVLVIGGYVDLGEVCERRGVALGGPAGIPVVGIEGERVEVHLADDEAAGVALARSLHGRLLPSLAPS</sequence>
<comment type="catalytic activity">
    <reaction evidence="7">
        <text>L-aspartate + ATP = 4-phospho-L-aspartate + ADP</text>
        <dbReference type="Rhea" id="RHEA:23776"/>
        <dbReference type="ChEBI" id="CHEBI:29991"/>
        <dbReference type="ChEBI" id="CHEBI:30616"/>
        <dbReference type="ChEBI" id="CHEBI:57535"/>
        <dbReference type="ChEBI" id="CHEBI:456216"/>
        <dbReference type="EC" id="2.7.2.4"/>
    </reaction>
</comment>
<dbReference type="Proteomes" id="UP000199494">
    <property type="component" value="Unassembled WGS sequence"/>
</dbReference>
<proteinExistence type="inferred from homology"/>
<dbReference type="PANTHER" id="PTHR21499">
    <property type="entry name" value="ASPARTATE KINASE"/>
    <property type="match status" value="1"/>
</dbReference>
<reference evidence="9 10" key="1">
    <citation type="submission" date="2016-10" db="EMBL/GenBank/DDBJ databases">
        <authorList>
            <person name="de Groot N.N."/>
        </authorList>
    </citation>
    <scope>NUCLEOTIDE SEQUENCE [LARGE SCALE GENOMIC DNA]</scope>
    <source>
        <strain evidence="9 10">CGMCC 4.5506</strain>
    </source>
</reference>
<evidence type="ECO:0000256" key="4">
    <source>
        <dbReference type="ARBA" id="ARBA00022741"/>
    </source>
</evidence>
<dbReference type="GO" id="GO:0009090">
    <property type="term" value="P:homoserine biosynthetic process"/>
    <property type="evidence" value="ECO:0007669"/>
    <property type="project" value="TreeGrafter"/>
</dbReference>
<evidence type="ECO:0000256" key="7">
    <source>
        <dbReference type="ARBA" id="ARBA00047872"/>
    </source>
</evidence>
<dbReference type="InterPro" id="IPR001048">
    <property type="entry name" value="Asp/Glu/Uridylate_kinase"/>
</dbReference>
<gene>
    <name evidence="9" type="ORF">SAMN05421630_110103</name>
</gene>
<keyword evidence="5 9" id="KW-0418">Kinase</keyword>
<evidence type="ECO:0000256" key="3">
    <source>
        <dbReference type="ARBA" id="ARBA00022679"/>
    </source>
</evidence>
<dbReference type="GO" id="GO:0009089">
    <property type="term" value="P:lysine biosynthetic process via diaminopimelate"/>
    <property type="evidence" value="ECO:0007669"/>
    <property type="project" value="TreeGrafter"/>
</dbReference>
<evidence type="ECO:0000256" key="5">
    <source>
        <dbReference type="ARBA" id="ARBA00022777"/>
    </source>
</evidence>
<organism evidence="9 10">
    <name type="scientific">Prauserella marina</name>
    <dbReference type="NCBI Taxonomy" id="530584"/>
    <lineage>
        <taxon>Bacteria</taxon>
        <taxon>Bacillati</taxon>
        <taxon>Actinomycetota</taxon>
        <taxon>Actinomycetes</taxon>
        <taxon>Pseudonocardiales</taxon>
        <taxon>Pseudonocardiaceae</taxon>
        <taxon>Prauserella</taxon>
    </lineage>
</organism>
<evidence type="ECO:0000259" key="8">
    <source>
        <dbReference type="Pfam" id="PF00696"/>
    </source>
</evidence>